<dbReference type="AlphaFoldDB" id="A0A1M6C9F8"/>
<keyword evidence="2" id="KW-0813">Transport</keyword>
<dbReference type="OrthoDB" id="9799337at2"/>
<dbReference type="RefSeq" id="WP_073046974.1">
    <property type="nucleotide sequence ID" value="NZ_FQZL01000005.1"/>
</dbReference>
<evidence type="ECO:0000256" key="4">
    <source>
        <dbReference type="ARBA" id="ARBA00022840"/>
    </source>
</evidence>
<evidence type="ECO:0000313" key="7">
    <source>
        <dbReference type="Proteomes" id="UP000184052"/>
    </source>
</evidence>
<dbReference type="PROSITE" id="PS00211">
    <property type="entry name" value="ABC_TRANSPORTER_1"/>
    <property type="match status" value="1"/>
</dbReference>
<keyword evidence="3" id="KW-0547">Nucleotide-binding</keyword>
<organism evidence="6 7">
    <name type="scientific">Dethiosulfatibacter aminovorans DSM 17477</name>
    <dbReference type="NCBI Taxonomy" id="1121476"/>
    <lineage>
        <taxon>Bacteria</taxon>
        <taxon>Bacillati</taxon>
        <taxon>Bacillota</taxon>
        <taxon>Tissierellia</taxon>
        <taxon>Dethiosulfatibacter</taxon>
    </lineage>
</organism>
<sequence length="252" mass="28294">MYDYDIEVKNVDVYYGDVCALEKASLKIRNKSFLGIIGPNGGGKSTLLKVILHLKKPRSGEVKIKEGLTLGYVPQFALFDRSFPISVEDVVLMGKLDHKLAPFRKYNPGDIKKAEEILARIGIEDLRKRQIGELSGGQLQKVLIARALVTDPDVLLLDEPSSSLDAATKDEMFEFLKELNKEKTIIVVTHDMEIIFNYIDSIACVNKSIHYHDEDKAIRVENIEDVFGCPINVLLQTGTLNKRVIDGRYGND</sequence>
<dbReference type="Gene3D" id="3.40.50.300">
    <property type="entry name" value="P-loop containing nucleotide triphosphate hydrolases"/>
    <property type="match status" value="1"/>
</dbReference>
<name>A0A1M6C9F8_9FIRM</name>
<evidence type="ECO:0000256" key="3">
    <source>
        <dbReference type="ARBA" id="ARBA00022741"/>
    </source>
</evidence>
<dbReference type="SMART" id="SM00382">
    <property type="entry name" value="AAA"/>
    <property type="match status" value="1"/>
</dbReference>
<dbReference type="GO" id="GO:0016887">
    <property type="term" value="F:ATP hydrolysis activity"/>
    <property type="evidence" value="ECO:0007669"/>
    <property type="project" value="InterPro"/>
</dbReference>
<reference evidence="6 7" key="1">
    <citation type="submission" date="2016-11" db="EMBL/GenBank/DDBJ databases">
        <authorList>
            <person name="Jaros S."/>
            <person name="Januszkiewicz K."/>
            <person name="Wedrychowicz H."/>
        </authorList>
    </citation>
    <scope>NUCLEOTIDE SEQUENCE [LARGE SCALE GENOMIC DNA]</scope>
    <source>
        <strain evidence="6 7">DSM 17477</strain>
    </source>
</reference>
<evidence type="ECO:0000256" key="2">
    <source>
        <dbReference type="ARBA" id="ARBA00022448"/>
    </source>
</evidence>
<protein>
    <submittedName>
        <fullName evidence="6">Zinc transport system ATP-binding protein</fullName>
    </submittedName>
</protein>
<dbReference type="STRING" id="1121476.SAMN02745751_00630"/>
<dbReference type="InterPro" id="IPR017871">
    <property type="entry name" value="ABC_transporter-like_CS"/>
</dbReference>
<accession>A0A1M6C9F8</accession>
<evidence type="ECO:0000313" key="6">
    <source>
        <dbReference type="EMBL" id="SHI57635.1"/>
    </source>
</evidence>
<dbReference type="PANTHER" id="PTHR42734">
    <property type="entry name" value="METAL TRANSPORT SYSTEM ATP-BINDING PROTEIN TM_0124-RELATED"/>
    <property type="match status" value="1"/>
</dbReference>
<dbReference type="FunFam" id="3.40.50.300:FF:000134">
    <property type="entry name" value="Iron-enterobactin ABC transporter ATP-binding protein"/>
    <property type="match status" value="1"/>
</dbReference>
<dbReference type="InterPro" id="IPR050153">
    <property type="entry name" value="Metal_Ion_Import_ABC"/>
</dbReference>
<evidence type="ECO:0000256" key="1">
    <source>
        <dbReference type="ARBA" id="ARBA00005417"/>
    </source>
</evidence>
<dbReference type="CDD" id="cd03235">
    <property type="entry name" value="ABC_Metallic_Cations"/>
    <property type="match status" value="1"/>
</dbReference>
<dbReference type="SUPFAM" id="SSF52540">
    <property type="entry name" value="P-loop containing nucleoside triphosphate hydrolases"/>
    <property type="match status" value="1"/>
</dbReference>
<dbReference type="Pfam" id="PF00005">
    <property type="entry name" value="ABC_tran"/>
    <property type="match status" value="1"/>
</dbReference>
<dbReference type="InterPro" id="IPR003593">
    <property type="entry name" value="AAA+_ATPase"/>
</dbReference>
<keyword evidence="4 6" id="KW-0067">ATP-binding</keyword>
<feature type="domain" description="ABC transporter" evidence="5">
    <location>
        <begin position="6"/>
        <end position="232"/>
    </location>
</feature>
<evidence type="ECO:0000259" key="5">
    <source>
        <dbReference type="PROSITE" id="PS50893"/>
    </source>
</evidence>
<dbReference type="PANTHER" id="PTHR42734:SF17">
    <property type="entry name" value="METAL TRANSPORT SYSTEM ATP-BINDING PROTEIN TM_0124-RELATED"/>
    <property type="match status" value="1"/>
</dbReference>
<gene>
    <name evidence="6" type="ORF">SAMN02745751_00630</name>
</gene>
<dbReference type="InterPro" id="IPR027417">
    <property type="entry name" value="P-loop_NTPase"/>
</dbReference>
<keyword evidence="7" id="KW-1185">Reference proteome</keyword>
<dbReference type="GO" id="GO:0005524">
    <property type="term" value="F:ATP binding"/>
    <property type="evidence" value="ECO:0007669"/>
    <property type="project" value="UniProtKB-KW"/>
</dbReference>
<dbReference type="PROSITE" id="PS50893">
    <property type="entry name" value="ABC_TRANSPORTER_2"/>
    <property type="match status" value="1"/>
</dbReference>
<dbReference type="EMBL" id="FQZL01000005">
    <property type="protein sequence ID" value="SHI57635.1"/>
    <property type="molecule type" value="Genomic_DNA"/>
</dbReference>
<proteinExistence type="inferred from homology"/>
<dbReference type="Proteomes" id="UP000184052">
    <property type="component" value="Unassembled WGS sequence"/>
</dbReference>
<comment type="similarity">
    <text evidence="1">Belongs to the ABC transporter superfamily.</text>
</comment>
<dbReference type="InterPro" id="IPR003439">
    <property type="entry name" value="ABC_transporter-like_ATP-bd"/>
</dbReference>